<dbReference type="GeneID" id="107111247"/>
<evidence type="ECO:0000313" key="7">
    <source>
        <dbReference type="Proteomes" id="UP000694871"/>
    </source>
</evidence>
<keyword evidence="4" id="KW-0833">Ubl conjugation pathway</keyword>
<comment type="subcellular location">
    <subcellularLocation>
        <location evidence="2">Cytoplasm</location>
    </subcellularLocation>
    <subcellularLocation>
        <location evidence="1">Nucleus</location>
    </subcellularLocation>
</comment>
<keyword evidence="7" id="KW-1185">Reference proteome</keyword>
<feature type="region of interest" description="Disordered" evidence="6">
    <location>
        <begin position="131"/>
        <end position="155"/>
    </location>
</feature>
<dbReference type="PANTHER" id="PTHR12493">
    <property type="entry name" value="CUE DOMAIN CONTAINING 2"/>
    <property type="match status" value="1"/>
</dbReference>
<proteinExistence type="predicted"/>
<name>A0ABM1K1U4_GEKJA</name>
<evidence type="ECO:0000256" key="2">
    <source>
        <dbReference type="ARBA" id="ARBA00004496"/>
    </source>
</evidence>
<keyword evidence="3" id="KW-0963">Cytoplasm</keyword>
<keyword evidence="5" id="KW-0539">Nucleus</keyword>
<evidence type="ECO:0000256" key="3">
    <source>
        <dbReference type="ARBA" id="ARBA00022490"/>
    </source>
</evidence>
<sequence>MTVFFSSMTSVLEDLGCPESAEENFDMEAFVEMMEAYVPGFADINSGEVCEMMFSLSGRLLLLELTCAKALAAEAPLATLIRRNTTAGKLLLVAERVVKAQLTHGGKGALSPHTHTCAKAWHLHAPCREKLGDSQQQGASPSLESPPPQTRNACRNSRGNFALYCCRYMMVGREEDQKTHEPAPPKGAPKKLIRCIDNQVVSTKGERYKDIRKPESEERRRTYLHLKLARKHKFH</sequence>
<accession>A0ABM1K1U4</accession>
<feature type="compositionally biased region" description="Polar residues" evidence="6">
    <location>
        <begin position="133"/>
        <end position="143"/>
    </location>
</feature>
<dbReference type="PANTHER" id="PTHR12493:SF0">
    <property type="entry name" value="CUE DOMAIN-CONTAINING PROTEIN 2"/>
    <property type="match status" value="1"/>
</dbReference>
<evidence type="ECO:0000256" key="5">
    <source>
        <dbReference type="ARBA" id="ARBA00023242"/>
    </source>
</evidence>
<evidence type="ECO:0000256" key="6">
    <source>
        <dbReference type="SAM" id="MobiDB-lite"/>
    </source>
</evidence>
<evidence type="ECO:0000256" key="1">
    <source>
        <dbReference type="ARBA" id="ARBA00004123"/>
    </source>
</evidence>
<gene>
    <name evidence="8" type="primary">CUEDC2</name>
</gene>
<reference evidence="8" key="1">
    <citation type="submission" date="2025-08" db="UniProtKB">
        <authorList>
            <consortium name="RefSeq"/>
        </authorList>
    </citation>
    <scope>IDENTIFICATION</scope>
</reference>
<dbReference type="RefSeq" id="XP_015267681.1">
    <property type="nucleotide sequence ID" value="XM_015412195.1"/>
</dbReference>
<organism evidence="7 8">
    <name type="scientific">Gekko japonicus</name>
    <name type="common">Schlegel's Japanese gecko</name>
    <dbReference type="NCBI Taxonomy" id="146911"/>
    <lineage>
        <taxon>Eukaryota</taxon>
        <taxon>Metazoa</taxon>
        <taxon>Chordata</taxon>
        <taxon>Craniata</taxon>
        <taxon>Vertebrata</taxon>
        <taxon>Euteleostomi</taxon>
        <taxon>Lepidosauria</taxon>
        <taxon>Squamata</taxon>
        <taxon>Bifurcata</taxon>
        <taxon>Gekkota</taxon>
        <taxon>Gekkonidae</taxon>
        <taxon>Gekkoninae</taxon>
        <taxon>Gekko</taxon>
    </lineage>
</organism>
<dbReference type="Proteomes" id="UP000694871">
    <property type="component" value="Unplaced"/>
</dbReference>
<protein>
    <submittedName>
        <fullName evidence="8">LOW QUALITY PROTEIN: CUE domain-containing protein 2</fullName>
    </submittedName>
</protein>
<evidence type="ECO:0000313" key="8">
    <source>
        <dbReference type="RefSeq" id="XP_015267681.1"/>
    </source>
</evidence>
<evidence type="ECO:0000256" key="4">
    <source>
        <dbReference type="ARBA" id="ARBA00022786"/>
    </source>
</evidence>